<evidence type="ECO:0000256" key="5">
    <source>
        <dbReference type="ARBA" id="ARBA00022723"/>
    </source>
</evidence>
<keyword evidence="7" id="KW-0520">NAD</keyword>
<comment type="similarity">
    <text evidence="8">Belongs to the sirtuin family. Class IV subfamily.</text>
</comment>
<dbReference type="AlphaFoldDB" id="A0A7J7JI46"/>
<feature type="binding site" evidence="15">
    <location>
        <position position="208"/>
    </location>
    <ligand>
        <name>Zn(2+)</name>
        <dbReference type="ChEBI" id="CHEBI:29105"/>
    </ligand>
</feature>
<evidence type="ECO:0000256" key="4">
    <source>
        <dbReference type="ARBA" id="ARBA00022679"/>
    </source>
</evidence>
<dbReference type="Gene3D" id="2.20.28.200">
    <property type="match status" value="1"/>
</dbReference>
<evidence type="ECO:0000256" key="8">
    <source>
        <dbReference type="ARBA" id="ARBA00038170"/>
    </source>
</evidence>
<dbReference type="InterPro" id="IPR050134">
    <property type="entry name" value="NAD-dep_sirtuin_deacylases"/>
</dbReference>
<feature type="region of interest" description="Disordered" evidence="16">
    <location>
        <begin position="362"/>
        <end position="383"/>
    </location>
</feature>
<evidence type="ECO:0000256" key="16">
    <source>
        <dbReference type="SAM" id="MobiDB-lite"/>
    </source>
</evidence>
<dbReference type="OrthoDB" id="2919105at2759"/>
<comment type="cofactor">
    <cofactor evidence="1">
        <name>Zn(2+)</name>
        <dbReference type="ChEBI" id="CHEBI:29105"/>
    </cofactor>
</comment>
<keyword evidence="19" id="KW-1185">Reference proteome</keyword>
<dbReference type="GO" id="GO:0000785">
    <property type="term" value="C:chromatin"/>
    <property type="evidence" value="ECO:0007669"/>
    <property type="project" value="TreeGrafter"/>
</dbReference>
<accession>A0A7J7JI46</accession>
<dbReference type="InterPro" id="IPR029035">
    <property type="entry name" value="DHS-like_NAD/FAD-binding_dom"/>
</dbReference>
<evidence type="ECO:0000256" key="7">
    <source>
        <dbReference type="ARBA" id="ARBA00023027"/>
    </source>
</evidence>
<evidence type="ECO:0000256" key="13">
    <source>
        <dbReference type="ARBA" id="ARBA00051399"/>
    </source>
</evidence>
<keyword evidence="6 15" id="KW-0862">Zinc</keyword>
<feature type="active site" description="Proton acceptor" evidence="15">
    <location>
        <position position="167"/>
    </location>
</feature>
<dbReference type="InterPro" id="IPR026590">
    <property type="entry name" value="Ssirtuin_cat_dom"/>
</dbReference>
<evidence type="ECO:0000256" key="12">
    <source>
        <dbReference type="ARBA" id="ARBA00051105"/>
    </source>
</evidence>
<dbReference type="Pfam" id="PF02146">
    <property type="entry name" value="SIR2"/>
    <property type="match status" value="1"/>
</dbReference>
<comment type="catalytic activity">
    <reaction evidence="14">
        <text>N(6)-glutaryl-L-lysyl-[protein] + NAD(+) + H2O = 2''-O-glutaryl-ADP-D-ribose + nicotinamide + L-lysyl-[protein]</text>
        <dbReference type="Rhea" id="RHEA:47664"/>
        <dbReference type="Rhea" id="RHEA-COMP:9752"/>
        <dbReference type="Rhea" id="RHEA-COMP:11875"/>
        <dbReference type="ChEBI" id="CHEBI:15377"/>
        <dbReference type="ChEBI" id="CHEBI:17154"/>
        <dbReference type="ChEBI" id="CHEBI:29969"/>
        <dbReference type="ChEBI" id="CHEBI:57540"/>
        <dbReference type="ChEBI" id="CHEBI:87828"/>
        <dbReference type="ChEBI" id="CHEBI:87829"/>
    </reaction>
    <physiologicalReaction direction="left-to-right" evidence="14">
        <dbReference type="Rhea" id="RHEA:47665"/>
    </physiologicalReaction>
</comment>
<feature type="domain" description="Deacetylase sirtuin-type" evidence="17">
    <location>
        <begin position="62"/>
        <end position="309"/>
    </location>
</feature>
<dbReference type="GO" id="GO:0070403">
    <property type="term" value="F:NAD+ binding"/>
    <property type="evidence" value="ECO:0007669"/>
    <property type="project" value="InterPro"/>
</dbReference>
<evidence type="ECO:0000256" key="6">
    <source>
        <dbReference type="ARBA" id="ARBA00022833"/>
    </source>
</evidence>
<dbReference type="PANTHER" id="PTHR11085">
    <property type="entry name" value="NAD-DEPENDENT PROTEIN DEACYLASE SIRTUIN-5, MITOCHONDRIAL-RELATED"/>
    <property type="match status" value="1"/>
</dbReference>
<dbReference type="GO" id="GO:0035861">
    <property type="term" value="C:site of double-strand break"/>
    <property type="evidence" value="ECO:0007669"/>
    <property type="project" value="UniProtKB-ARBA"/>
</dbReference>
<evidence type="ECO:0000256" key="11">
    <source>
        <dbReference type="ARBA" id="ARBA00050237"/>
    </source>
</evidence>
<feature type="binding site" evidence="15">
    <location>
        <position position="175"/>
    </location>
    <ligand>
        <name>Zn(2+)</name>
        <dbReference type="ChEBI" id="CHEBI:29105"/>
    </ligand>
</feature>
<dbReference type="PANTHER" id="PTHR11085:SF1">
    <property type="entry name" value="NAD-DEPENDENT PROTEIN DEACETYLASE SIRTUIN-7"/>
    <property type="match status" value="1"/>
</dbReference>
<dbReference type="GO" id="GO:0140861">
    <property type="term" value="P:DNA repair-dependent chromatin remodeling"/>
    <property type="evidence" value="ECO:0007669"/>
    <property type="project" value="UniProtKB-ARBA"/>
</dbReference>
<comment type="catalytic activity">
    <reaction evidence="11">
        <text>N(6)-decanoyl-L-lysyl-[protein] + NAD(+) + H2O = 2''-O-decanoyl-ADP-D-ribose + nicotinamide + L-lysyl-[protein]</text>
        <dbReference type="Rhea" id="RHEA:70631"/>
        <dbReference type="Rhea" id="RHEA-COMP:9752"/>
        <dbReference type="Rhea" id="RHEA-COMP:17932"/>
        <dbReference type="ChEBI" id="CHEBI:15377"/>
        <dbReference type="ChEBI" id="CHEBI:17154"/>
        <dbReference type="ChEBI" id="CHEBI:29969"/>
        <dbReference type="ChEBI" id="CHEBI:57540"/>
        <dbReference type="ChEBI" id="CHEBI:143222"/>
        <dbReference type="ChEBI" id="CHEBI:189688"/>
    </reaction>
    <physiologicalReaction direction="left-to-right" evidence="11">
        <dbReference type="Rhea" id="RHEA:70632"/>
    </physiologicalReaction>
</comment>
<feature type="binding site" evidence="15">
    <location>
        <position position="178"/>
    </location>
    <ligand>
        <name>Zn(2+)</name>
        <dbReference type="ChEBI" id="CHEBI:29105"/>
    </ligand>
</feature>
<organism evidence="18 19">
    <name type="scientific">Bugula neritina</name>
    <name type="common">Brown bryozoan</name>
    <name type="synonym">Sertularia neritina</name>
    <dbReference type="NCBI Taxonomy" id="10212"/>
    <lineage>
        <taxon>Eukaryota</taxon>
        <taxon>Metazoa</taxon>
        <taxon>Spiralia</taxon>
        <taxon>Lophotrochozoa</taxon>
        <taxon>Bryozoa</taxon>
        <taxon>Gymnolaemata</taxon>
        <taxon>Cheilostomatida</taxon>
        <taxon>Flustrina</taxon>
        <taxon>Buguloidea</taxon>
        <taxon>Bugulidae</taxon>
        <taxon>Bugula</taxon>
    </lineage>
</organism>
<evidence type="ECO:0000256" key="3">
    <source>
        <dbReference type="ARBA" id="ARBA00022553"/>
    </source>
</evidence>
<evidence type="ECO:0000256" key="14">
    <source>
        <dbReference type="ARBA" id="ARBA00052763"/>
    </source>
</evidence>
<dbReference type="FunFam" id="3.40.50.1220:FF:000038">
    <property type="entry name" value="NAD-dependent protein deacetylase sirtuin-6 isoform X2"/>
    <property type="match status" value="1"/>
</dbReference>
<evidence type="ECO:0000256" key="9">
    <source>
        <dbReference type="ARBA" id="ARBA00041832"/>
    </source>
</evidence>
<dbReference type="GO" id="GO:0005634">
    <property type="term" value="C:nucleus"/>
    <property type="evidence" value="ECO:0007669"/>
    <property type="project" value="TreeGrafter"/>
</dbReference>
<evidence type="ECO:0000256" key="10">
    <source>
        <dbReference type="ARBA" id="ARBA00043038"/>
    </source>
</evidence>
<dbReference type="GO" id="GO:0046872">
    <property type="term" value="F:metal ion binding"/>
    <property type="evidence" value="ECO:0007669"/>
    <property type="project" value="UniProtKB-KW"/>
</dbReference>
<evidence type="ECO:0000256" key="2">
    <source>
        <dbReference type="ARBA" id="ARBA00012928"/>
    </source>
</evidence>
<dbReference type="EC" id="2.3.1.286" evidence="2"/>
<dbReference type="InterPro" id="IPR003000">
    <property type="entry name" value="Sirtuin"/>
</dbReference>
<dbReference type="SUPFAM" id="SSF52467">
    <property type="entry name" value="DHS-like NAD/FAD-binding domain"/>
    <property type="match status" value="1"/>
</dbReference>
<dbReference type="GO" id="GO:0097372">
    <property type="term" value="F:histone H3K18 deacetylase activity, NAD-dependent"/>
    <property type="evidence" value="ECO:0007669"/>
    <property type="project" value="TreeGrafter"/>
</dbReference>
<dbReference type="PROSITE" id="PS50305">
    <property type="entry name" value="SIRTUIN"/>
    <property type="match status" value="1"/>
</dbReference>
<gene>
    <name evidence="18" type="ORF">EB796_016036</name>
</gene>
<evidence type="ECO:0000256" key="15">
    <source>
        <dbReference type="PROSITE-ProRule" id="PRU00236"/>
    </source>
</evidence>
<comment type="catalytic activity">
    <reaction evidence="13">
        <text>N(6)-propanoyl-L-lysyl-[protein] + NAD(+) + H2O = 3''-O-propanoyl-ADP-D-ribose + nicotinamide + L-lysyl-[protein]</text>
        <dbReference type="Rhea" id="RHEA:23500"/>
        <dbReference type="Rhea" id="RHEA-COMP:9752"/>
        <dbReference type="Rhea" id="RHEA-COMP:13758"/>
        <dbReference type="ChEBI" id="CHEBI:15377"/>
        <dbReference type="ChEBI" id="CHEBI:17154"/>
        <dbReference type="ChEBI" id="CHEBI:29969"/>
        <dbReference type="ChEBI" id="CHEBI:57540"/>
        <dbReference type="ChEBI" id="CHEBI:138019"/>
        <dbReference type="ChEBI" id="CHEBI:145015"/>
    </reaction>
    <physiologicalReaction direction="left-to-right" evidence="13">
        <dbReference type="Rhea" id="RHEA:23501"/>
    </physiologicalReaction>
</comment>
<dbReference type="FunFam" id="2.20.28.200:FF:000002">
    <property type="entry name" value="NAD-dependent deacetylase sirtuin-7"/>
    <property type="match status" value="1"/>
</dbReference>
<feature type="binding site" evidence="15">
    <location>
        <position position="205"/>
    </location>
    <ligand>
        <name>Zn(2+)</name>
        <dbReference type="ChEBI" id="CHEBI:29105"/>
    </ligand>
</feature>
<evidence type="ECO:0000313" key="18">
    <source>
        <dbReference type="EMBL" id="KAF6025785.1"/>
    </source>
</evidence>
<dbReference type="EMBL" id="VXIV02002437">
    <property type="protein sequence ID" value="KAF6025785.1"/>
    <property type="molecule type" value="Genomic_DNA"/>
</dbReference>
<reference evidence="18" key="1">
    <citation type="submission" date="2020-06" db="EMBL/GenBank/DDBJ databases">
        <title>Draft genome of Bugula neritina, a colonial animal packing powerful symbionts and potential medicines.</title>
        <authorList>
            <person name="Rayko M."/>
        </authorList>
    </citation>
    <scope>NUCLEOTIDE SEQUENCE [LARGE SCALE GENOMIC DNA]</scope>
    <source>
        <strain evidence="18">Kwan_BN1</strain>
    </source>
</reference>
<keyword evidence="5 15" id="KW-0479">Metal-binding</keyword>
<keyword evidence="3" id="KW-0597">Phosphoprotein</keyword>
<name>A0A7J7JI46_BUGNE</name>
<comment type="caution">
    <text evidence="18">The sequence shown here is derived from an EMBL/GenBank/DDBJ whole genome shotgun (WGS) entry which is preliminary data.</text>
</comment>
<dbReference type="GO" id="GO:0010468">
    <property type="term" value="P:regulation of gene expression"/>
    <property type="evidence" value="ECO:0007669"/>
    <property type="project" value="UniProtKB-ARBA"/>
</dbReference>
<keyword evidence="4" id="KW-0808">Transferase</keyword>
<dbReference type="Proteomes" id="UP000593567">
    <property type="component" value="Unassembled WGS sequence"/>
</dbReference>
<dbReference type="Gene3D" id="3.40.50.1220">
    <property type="entry name" value="TPP-binding domain"/>
    <property type="match status" value="1"/>
</dbReference>
<protein>
    <recommendedName>
        <fullName evidence="2">protein acetyllysine N-acetyltransferase</fullName>
        <ecNumber evidence="2">2.3.1.286</ecNumber>
    </recommendedName>
    <alternativeName>
        <fullName evidence="10">Regulatory protein SIR2 homolog 7</fullName>
    </alternativeName>
    <alternativeName>
        <fullName evidence="9">SIR2-like protein 7</fullName>
    </alternativeName>
</protein>
<evidence type="ECO:0000313" key="19">
    <source>
        <dbReference type="Proteomes" id="UP000593567"/>
    </source>
</evidence>
<evidence type="ECO:0000256" key="1">
    <source>
        <dbReference type="ARBA" id="ARBA00001947"/>
    </source>
</evidence>
<evidence type="ECO:0000259" key="17">
    <source>
        <dbReference type="PROSITE" id="PS50305"/>
    </source>
</evidence>
<sequence length="399" mass="45388">MSHIRSKRTAKKVQDLGKILLKEEISARYKQSSPPEIVKKCQLNEVKRSLHKSRLEELPDSAASLEEKCMKLAAAIQRAEHLVVYTGAGISTAAEIPDYRGPNGVWTLKDKGISVKAKSLSDANPTFTHMALTSLVRLGMIKHIVSQNCDGLHVRSGVDRKKLSEIHGNMYIETCTQCKDKREYLRLFDTTEHTGIRRHETGRKCHRCFSNLKDSIIHFGEKGPMESPYCWEEARAAAESADMILCLGTSLKILKKYPCLWCMGRQKRNRPSLYIVNLQWTPKDLACQLKINGNCDFVIRRLTQILNISVPPYQRYYDPLFFLHSPLLSDECHANRLKMLHRGQLITDHNYALLDNVDDNPEEIPQIPDDTEGNSPSPGWYGVGLRSAKMKRKGKKFLS</sequence>
<proteinExistence type="inferred from homology"/>
<comment type="catalytic activity">
    <reaction evidence="12">
        <text>N(6)-succinyl-L-lysyl-[protein] + NAD(+) + H2O = 2''-O-succinyl-ADP-D-ribose + nicotinamide + L-lysyl-[protein]</text>
        <dbReference type="Rhea" id="RHEA:47668"/>
        <dbReference type="Rhea" id="RHEA-COMP:9752"/>
        <dbReference type="Rhea" id="RHEA-COMP:11877"/>
        <dbReference type="ChEBI" id="CHEBI:15377"/>
        <dbReference type="ChEBI" id="CHEBI:17154"/>
        <dbReference type="ChEBI" id="CHEBI:29969"/>
        <dbReference type="ChEBI" id="CHEBI:57540"/>
        <dbReference type="ChEBI" id="CHEBI:87830"/>
        <dbReference type="ChEBI" id="CHEBI:87832"/>
    </reaction>
    <physiologicalReaction direction="left-to-right" evidence="12">
        <dbReference type="Rhea" id="RHEA:47669"/>
    </physiologicalReaction>
</comment>